<evidence type="ECO:0000256" key="1">
    <source>
        <dbReference type="ARBA" id="ARBA00022679"/>
    </source>
</evidence>
<dbReference type="GO" id="GO:0016020">
    <property type="term" value="C:membrane"/>
    <property type="evidence" value="ECO:0007669"/>
    <property type="project" value="InterPro"/>
</dbReference>
<dbReference type="GO" id="GO:0046983">
    <property type="term" value="F:protein dimerization activity"/>
    <property type="evidence" value="ECO:0007669"/>
    <property type="project" value="InterPro"/>
</dbReference>
<feature type="non-terminal residue" evidence="6">
    <location>
        <position position="332"/>
    </location>
</feature>
<dbReference type="SUPFAM" id="SSF55781">
    <property type="entry name" value="GAF domain-like"/>
    <property type="match status" value="1"/>
</dbReference>
<reference evidence="6 7" key="1">
    <citation type="submission" date="2013-12" db="EMBL/GenBank/DDBJ databases">
        <title>A Varibaculum cambriense genome reconstructed from a premature infant gut community with otherwise low bacterial novelty that shifts toward anaerobic metabolism during the third week of life.</title>
        <authorList>
            <person name="Brown C.T."/>
            <person name="Sharon I."/>
            <person name="Thomas B.C."/>
            <person name="Castelle C.J."/>
            <person name="Morowitz M.J."/>
            <person name="Banfield J.F."/>
        </authorList>
    </citation>
    <scope>NUCLEOTIDE SEQUENCE [LARGE SCALE GENOMIC DNA]</scope>
    <source>
        <strain evidence="7">DORA_12</strain>
    </source>
</reference>
<dbReference type="PANTHER" id="PTHR24421">
    <property type="entry name" value="NITRATE/NITRITE SENSOR PROTEIN NARX-RELATED"/>
    <property type="match status" value="1"/>
</dbReference>
<dbReference type="Proteomes" id="UP000018852">
    <property type="component" value="Unassembled WGS sequence"/>
</dbReference>
<dbReference type="Pfam" id="PF01590">
    <property type="entry name" value="GAF"/>
    <property type="match status" value="1"/>
</dbReference>
<evidence type="ECO:0000256" key="3">
    <source>
        <dbReference type="ARBA" id="ARBA00023012"/>
    </source>
</evidence>
<dbReference type="Gene3D" id="6.10.250.2870">
    <property type="match status" value="1"/>
</dbReference>
<organism evidence="6 7">
    <name type="scientific">Actinomyces urogenitalis DORA_12</name>
    <dbReference type="NCBI Taxonomy" id="1403939"/>
    <lineage>
        <taxon>Bacteria</taxon>
        <taxon>Bacillati</taxon>
        <taxon>Actinomycetota</taxon>
        <taxon>Actinomycetes</taxon>
        <taxon>Actinomycetales</taxon>
        <taxon>Actinomycetaceae</taxon>
        <taxon>Actinomyces</taxon>
    </lineage>
</organism>
<sequence>SREQWMAVSQELTTMLLSGAEQDDALTLIARRVREVAHADTAALVLPSIGQTWVCEIADGAHGADLIGTYFPAEGRALQTLSNQTGLIIPSLHELWDDSQLQVEALARFGPALYAPMIHRGKGVGVMLLLREQGAPLFTAQDLEIAELVAGQATMAFELADAQHAEEMALLLGERNRIGRDLHDLAIQQLFATGMQITAAKDRLQAASQQAGATQVDVDAVCQVLESSLAAVDDSVRQIRSIVRSLRDRDEDVSLVERLRREASLARTSLGYAPSLLLSVDGRGLAQAPREAEDELIDAVDAAVEPDIADDMVAVVREGLSNVARHAHASSV</sequence>
<evidence type="ECO:0000259" key="4">
    <source>
        <dbReference type="Pfam" id="PF01590"/>
    </source>
</evidence>
<evidence type="ECO:0000259" key="5">
    <source>
        <dbReference type="Pfam" id="PF07730"/>
    </source>
</evidence>
<protein>
    <submittedName>
        <fullName evidence="6">GAF sensor signal transduction histidine kinase</fullName>
    </submittedName>
</protein>
<feature type="domain" description="GAF" evidence="4">
    <location>
        <begin position="23"/>
        <end position="156"/>
    </location>
</feature>
<gene>
    <name evidence="6" type="ORF">Q605_AUC00065G0001</name>
</gene>
<dbReference type="PANTHER" id="PTHR24421:SF56">
    <property type="entry name" value="OXYGEN SENSOR HISTIDINE KINASE RESPONSE REGULATOR DOST"/>
    <property type="match status" value="1"/>
</dbReference>
<dbReference type="EMBL" id="AZLV01000065">
    <property type="protein sequence ID" value="ETJ07369.1"/>
    <property type="molecule type" value="Genomic_DNA"/>
</dbReference>
<evidence type="ECO:0000313" key="7">
    <source>
        <dbReference type="Proteomes" id="UP000018852"/>
    </source>
</evidence>
<keyword evidence="3" id="KW-0902">Two-component regulatory system</keyword>
<dbReference type="Gene3D" id="3.30.450.40">
    <property type="match status" value="1"/>
</dbReference>
<keyword evidence="1" id="KW-0808">Transferase</keyword>
<proteinExistence type="predicted"/>
<dbReference type="AlphaFoldDB" id="W1VTE5"/>
<dbReference type="InterPro" id="IPR011712">
    <property type="entry name" value="Sig_transdc_His_kin_sub3_dim/P"/>
</dbReference>
<comment type="caution">
    <text evidence="6">The sequence shown here is derived from an EMBL/GenBank/DDBJ whole genome shotgun (WGS) entry which is preliminary data.</text>
</comment>
<dbReference type="InterPro" id="IPR050482">
    <property type="entry name" value="Sensor_HK_TwoCompSys"/>
</dbReference>
<dbReference type="InterPro" id="IPR003018">
    <property type="entry name" value="GAF"/>
</dbReference>
<name>W1VTE5_9ACTO</name>
<feature type="domain" description="Signal transduction histidine kinase subgroup 3 dimerisation and phosphoacceptor" evidence="5">
    <location>
        <begin position="174"/>
        <end position="248"/>
    </location>
</feature>
<evidence type="ECO:0000313" key="6">
    <source>
        <dbReference type="EMBL" id="ETJ07369.1"/>
    </source>
</evidence>
<feature type="non-terminal residue" evidence="6">
    <location>
        <position position="1"/>
    </location>
</feature>
<evidence type="ECO:0000256" key="2">
    <source>
        <dbReference type="ARBA" id="ARBA00022777"/>
    </source>
</evidence>
<keyword evidence="2 6" id="KW-0418">Kinase</keyword>
<dbReference type="GO" id="GO:0000155">
    <property type="term" value="F:phosphorelay sensor kinase activity"/>
    <property type="evidence" value="ECO:0007669"/>
    <property type="project" value="InterPro"/>
</dbReference>
<accession>W1VTE5</accession>
<dbReference type="InterPro" id="IPR029016">
    <property type="entry name" value="GAF-like_dom_sf"/>
</dbReference>
<dbReference type="Pfam" id="PF07730">
    <property type="entry name" value="HisKA_3"/>
    <property type="match status" value="1"/>
</dbReference>